<dbReference type="Pfam" id="PF02557">
    <property type="entry name" value="VanY"/>
    <property type="match status" value="1"/>
</dbReference>
<sequence length="393" mass="46567">MKNQEKKKKNIKQGIILSLLIFIIIIFAVIYFRSPSFQLWKKGYQSSEISLIEKNLTDEQISDLIKSKQKTSIKDLEKQKEFQVQKLSSYITFDQSYPNQKANKIVKTVNLNLHKQKEFDIKKLDRYFHFYEVYPSLDIKHIVALVNQDIDQLEINDPDFLPSVISEKYYIENRLPRYISYHDTFPSLGVSTVVRHVNANSDYDYYTNTTPSDINDQLLILANKYTYLDANYKPDDLVTVEGEFMVRKEVRDAYQKMSQQATQEGLSFHMNSAYRSYQSQQQVYQEYKQESGQAYADKYASRPGYSEHQTGLAIDITTRRVRFNSFDETEEYKWLQAHAHEYGFILRFPKGLEKITGYNYEPWHYRYVGVEAATKIKQENITFEEYYAFYVNQ</sequence>
<comment type="caution">
    <text evidence="3">The sequence shown here is derived from an EMBL/GenBank/DDBJ whole genome shotgun (WGS) entry which is preliminary data.</text>
</comment>
<dbReference type="PANTHER" id="PTHR34385">
    <property type="entry name" value="D-ALANYL-D-ALANINE CARBOXYPEPTIDASE"/>
    <property type="match status" value="1"/>
</dbReference>
<dbReference type="InterPro" id="IPR009045">
    <property type="entry name" value="Zn_M74/Hedgehog-like"/>
</dbReference>
<feature type="transmembrane region" description="Helical" evidence="1">
    <location>
        <begin position="12"/>
        <end position="32"/>
    </location>
</feature>
<reference evidence="3" key="2">
    <citation type="journal article" date="2021" name="PeerJ">
        <title>Extensive microbial diversity within the chicken gut microbiome revealed by metagenomics and culture.</title>
        <authorList>
            <person name="Gilroy R."/>
            <person name="Ravi A."/>
            <person name="Getino M."/>
            <person name="Pursley I."/>
            <person name="Horton D.L."/>
            <person name="Alikhan N.F."/>
            <person name="Baker D."/>
            <person name="Gharbi K."/>
            <person name="Hall N."/>
            <person name="Watson M."/>
            <person name="Adriaenssens E.M."/>
            <person name="Foster-Nyarko E."/>
            <person name="Jarju S."/>
            <person name="Secka A."/>
            <person name="Antonio M."/>
            <person name="Oren A."/>
            <person name="Chaudhuri R.R."/>
            <person name="La Ragione R."/>
            <person name="Hildebrand F."/>
            <person name="Pallen M.J."/>
        </authorList>
    </citation>
    <scope>NUCLEOTIDE SEQUENCE</scope>
    <source>
        <strain evidence="3">CHK197-8231</strain>
    </source>
</reference>
<keyword evidence="1" id="KW-0472">Membrane</keyword>
<keyword evidence="1" id="KW-0812">Transmembrane</keyword>
<dbReference type="InterPro" id="IPR058193">
    <property type="entry name" value="VanY/YodJ_core_dom"/>
</dbReference>
<dbReference type="EMBL" id="DVML01000013">
    <property type="protein sequence ID" value="HIU22431.1"/>
    <property type="molecule type" value="Genomic_DNA"/>
</dbReference>
<keyword evidence="1" id="KW-1133">Transmembrane helix</keyword>
<evidence type="ECO:0000259" key="2">
    <source>
        <dbReference type="Pfam" id="PF02557"/>
    </source>
</evidence>
<dbReference type="Gene3D" id="3.30.1380.10">
    <property type="match status" value="1"/>
</dbReference>
<gene>
    <name evidence="3" type="ORF">IAD49_02485</name>
</gene>
<dbReference type="InterPro" id="IPR003709">
    <property type="entry name" value="VanY-like_core_dom"/>
</dbReference>
<evidence type="ECO:0000313" key="3">
    <source>
        <dbReference type="EMBL" id="HIU22431.1"/>
    </source>
</evidence>
<dbReference type="InterPro" id="IPR052179">
    <property type="entry name" value="DD-CPase-like"/>
</dbReference>
<name>A0A9D1L3B6_9BACT</name>
<dbReference type="GO" id="GO:0008233">
    <property type="term" value="F:peptidase activity"/>
    <property type="evidence" value="ECO:0007669"/>
    <property type="project" value="InterPro"/>
</dbReference>
<organism evidence="3 4">
    <name type="scientific">Candidatus Fimihabitans intestinipullorum</name>
    <dbReference type="NCBI Taxonomy" id="2840820"/>
    <lineage>
        <taxon>Bacteria</taxon>
        <taxon>Bacillati</taxon>
        <taxon>Mycoplasmatota</taxon>
        <taxon>Mycoplasmatota incertae sedis</taxon>
        <taxon>Candidatus Fimihabitans</taxon>
    </lineage>
</organism>
<dbReference type="CDD" id="cd14852">
    <property type="entry name" value="LD-carboxypeptidase"/>
    <property type="match status" value="1"/>
</dbReference>
<evidence type="ECO:0000256" key="1">
    <source>
        <dbReference type="SAM" id="Phobius"/>
    </source>
</evidence>
<dbReference type="PANTHER" id="PTHR34385:SF1">
    <property type="entry name" value="PEPTIDOGLYCAN L-ALANYL-D-GLUTAMATE ENDOPEPTIDASE CWLK"/>
    <property type="match status" value="1"/>
</dbReference>
<protein>
    <submittedName>
        <fullName evidence="3">M15 family metallopeptidase</fullName>
    </submittedName>
</protein>
<proteinExistence type="predicted"/>
<accession>A0A9D1L3B6</accession>
<feature type="domain" description="D-alanyl-D-alanine carboxypeptidase-like core" evidence="2">
    <location>
        <begin position="245"/>
        <end position="369"/>
    </location>
</feature>
<dbReference type="AlphaFoldDB" id="A0A9D1L3B6"/>
<reference evidence="3" key="1">
    <citation type="submission" date="2020-10" db="EMBL/GenBank/DDBJ databases">
        <authorList>
            <person name="Gilroy R."/>
        </authorList>
    </citation>
    <scope>NUCLEOTIDE SEQUENCE</scope>
    <source>
        <strain evidence="3">CHK197-8231</strain>
    </source>
</reference>
<dbReference type="Proteomes" id="UP000824087">
    <property type="component" value="Unassembled WGS sequence"/>
</dbReference>
<dbReference type="GO" id="GO:0006508">
    <property type="term" value="P:proteolysis"/>
    <property type="evidence" value="ECO:0007669"/>
    <property type="project" value="InterPro"/>
</dbReference>
<dbReference type="SUPFAM" id="SSF55166">
    <property type="entry name" value="Hedgehog/DD-peptidase"/>
    <property type="match status" value="1"/>
</dbReference>
<evidence type="ECO:0000313" key="4">
    <source>
        <dbReference type="Proteomes" id="UP000824087"/>
    </source>
</evidence>